<dbReference type="InterPro" id="IPR003673">
    <property type="entry name" value="CoA-Trfase_fam_III"/>
</dbReference>
<accession>A0A501XNF4</accession>
<feature type="region of interest" description="Disordered" evidence="2">
    <location>
        <begin position="345"/>
        <end position="376"/>
    </location>
</feature>
<keyword evidence="1 3" id="KW-0808">Transferase</keyword>
<gene>
    <name evidence="3" type="ORF">FJQ54_07925</name>
</gene>
<evidence type="ECO:0000313" key="4">
    <source>
        <dbReference type="Proteomes" id="UP000319897"/>
    </source>
</evidence>
<dbReference type="InterPro" id="IPR044855">
    <property type="entry name" value="CoA-Trfase_III_dom3_sf"/>
</dbReference>
<proteinExistence type="predicted"/>
<reference evidence="3 4" key="1">
    <citation type="submission" date="2019-06" db="EMBL/GenBank/DDBJ databases">
        <authorList>
            <person name="Lee I."/>
            <person name="Jang G.I."/>
            <person name="Hwang C.Y."/>
        </authorList>
    </citation>
    <scope>NUCLEOTIDE SEQUENCE [LARGE SCALE GENOMIC DNA]</scope>
    <source>
        <strain evidence="3 4">PAMC 28131</strain>
    </source>
</reference>
<organism evidence="3 4">
    <name type="scientific">Sandaracinobacter neustonicus</name>
    <dbReference type="NCBI Taxonomy" id="1715348"/>
    <lineage>
        <taxon>Bacteria</taxon>
        <taxon>Pseudomonadati</taxon>
        <taxon>Pseudomonadota</taxon>
        <taxon>Alphaproteobacteria</taxon>
        <taxon>Sphingomonadales</taxon>
        <taxon>Sphingosinicellaceae</taxon>
        <taxon>Sandaracinobacter</taxon>
    </lineage>
</organism>
<name>A0A501XNF4_9SPHN</name>
<dbReference type="Gene3D" id="3.40.50.10540">
    <property type="entry name" value="Crotonobetainyl-coa:carnitine coa-transferase, domain 1"/>
    <property type="match status" value="1"/>
</dbReference>
<dbReference type="Pfam" id="PF02515">
    <property type="entry name" value="CoA_transf_3"/>
    <property type="match status" value="1"/>
</dbReference>
<sequence length="403" mass="42042">MSSEPQAAGPLSGLLVIDLTRVLAGPYATMVLADLGARVIKVEAPGVGDDARQFPPFLAAGDSGYFASINCGKESIALNLKASADLAILEALLARADVLVENFRPGTMEKLGLSYEVLKERFPRLIYAAASGFGHTGPESSRPAYDLVVQAMGGLMSMTGQPDNPPTRVGTSIGDIAAGMFTVIGIQAALIDRQRTGLGQKVDVAMLDCQLAILESAIARYQVTGQNPTPLGSRHPAITPFQAFRCADRAIVIAAGNDNLWAACRDALGLQSLSADPRYASVDSRNSNQPALAEAIETRLLTAPADHWLALLAAAGVPSGPINGVAEAIAQPQVQARNMLVETETPGGAPLKIAGNPVKLSGHADPASRRPAPRLDADRAKILAELGSADKMKSLAELDTLAD</sequence>
<dbReference type="SUPFAM" id="SSF89796">
    <property type="entry name" value="CoA-transferase family III (CaiB/BaiF)"/>
    <property type="match status" value="1"/>
</dbReference>
<dbReference type="RefSeq" id="WP_140927872.1">
    <property type="nucleotide sequence ID" value="NZ_VFSU01000021.1"/>
</dbReference>
<dbReference type="Gene3D" id="3.30.1540.10">
    <property type="entry name" value="formyl-coa transferase, domain 3"/>
    <property type="match status" value="1"/>
</dbReference>
<protein>
    <submittedName>
        <fullName evidence="3">CoA transferase</fullName>
    </submittedName>
</protein>
<dbReference type="EMBL" id="VFSU01000021">
    <property type="protein sequence ID" value="TPE61813.1"/>
    <property type="molecule type" value="Genomic_DNA"/>
</dbReference>
<dbReference type="InterPro" id="IPR023606">
    <property type="entry name" value="CoA-Trfase_III_dom_1_sf"/>
</dbReference>
<dbReference type="GO" id="GO:0008410">
    <property type="term" value="F:CoA-transferase activity"/>
    <property type="evidence" value="ECO:0007669"/>
    <property type="project" value="TreeGrafter"/>
</dbReference>
<dbReference type="Proteomes" id="UP000319897">
    <property type="component" value="Unassembled WGS sequence"/>
</dbReference>
<keyword evidence="4" id="KW-1185">Reference proteome</keyword>
<evidence type="ECO:0000256" key="2">
    <source>
        <dbReference type="SAM" id="MobiDB-lite"/>
    </source>
</evidence>
<dbReference type="AlphaFoldDB" id="A0A501XNF4"/>
<evidence type="ECO:0000313" key="3">
    <source>
        <dbReference type="EMBL" id="TPE61813.1"/>
    </source>
</evidence>
<dbReference type="OrthoDB" id="5720311at2"/>
<comment type="caution">
    <text evidence="3">The sequence shown here is derived from an EMBL/GenBank/DDBJ whole genome shotgun (WGS) entry which is preliminary data.</text>
</comment>
<dbReference type="PANTHER" id="PTHR48207">
    <property type="entry name" value="SUCCINATE--HYDROXYMETHYLGLUTARATE COA-TRANSFERASE"/>
    <property type="match status" value="1"/>
</dbReference>
<evidence type="ECO:0000256" key="1">
    <source>
        <dbReference type="ARBA" id="ARBA00022679"/>
    </source>
</evidence>
<dbReference type="PANTHER" id="PTHR48207:SF3">
    <property type="entry name" value="SUCCINATE--HYDROXYMETHYLGLUTARATE COA-TRANSFERASE"/>
    <property type="match status" value="1"/>
</dbReference>
<dbReference type="InterPro" id="IPR050483">
    <property type="entry name" value="CoA-transferase_III_domain"/>
</dbReference>